<keyword evidence="1" id="KW-0472">Membrane</keyword>
<feature type="transmembrane region" description="Helical" evidence="1">
    <location>
        <begin position="16"/>
        <end position="36"/>
    </location>
</feature>
<dbReference type="PANTHER" id="PTHR44757">
    <property type="entry name" value="DIGUANYLATE CYCLASE DGCP"/>
    <property type="match status" value="1"/>
</dbReference>
<dbReference type="OrthoDB" id="9813903at2"/>
<dbReference type="InterPro" id="IPR052155">
    <property type="entry name" value="Biofilm_reg_signaling"/>
</dbReference>
<feature type="transmembrane region" description="Helical" evidence="1">
    <location>
        <begin position="212"/>
        <end position="237"/>
    </location>
</feature>
<dbReference type="NCBIfam" id="TIGR00254">
    <property type="entry name" value="GGDEF"/>
    <property type="match status" value="1"/>
</dbReference>
<dbReference type="SUPFAM" id="SSF141868">
    <property type="entry name" value="EAL domain-like"/>
    <property type="match status" value="1"/>
</dbReference>
<evidence type="ECO:0000259" key="4">
    <source>
        <dbReference type="PROSITE" id="PS50924"/>
    </source>
</evidence>
<dbReference type="Pfam" id="PF00563">
    <property type="entry name" value="EAL"/>
    <property type="match status" value="1"/>
</dbReference>
<dbReference type="AlphaFoldDB" id="A0A1R1JM62"/>
<dbReference type="CDD" id="cd01948">
    <property type="entry name" value="EAL"/>
    <property type="match status" value="1"/>
</dbReference>
<dbReference type="GO" id="GO:0016020">
    <property type="term" value="C:membrane"/>
    <property type="evidence" value="ECO:0007669"/>
    <property type="project" value="UniProtKB-UniRule"/>
</dbReference>
<evidence type="ECO:0000256" key="1">
    <source>
        <dbReference type="PROSITE-ProRule" id="PRU00244"/>
    </source>
</evidence>
<comment type="caution">
    <text evidence="5">The sequence shown here is derived from an EMBL/GenBank/DDBJ whole genome shotgun (WGS) entry which is preliminary data.</text>
</comment>
<protein>
    <submittedName>
        <fullName evidence="5">Diguanylate phosphodiesterase</fullName>
    </submittedName>
</protein>
<organism evidence="5 6">
    <name type="scientific">Alcaligenes xylosoxydans xylosoxydans</name>
    <name type="common">Achromobacter xylosoxidans</name>
    <dbReference type="NCBI Taxonomy" id="85698"/>
    <lineage>
        <taxon>Bacteria</taxon>
        <taxon>Pseudomonadati</taxon>
        <taxon>Pseudomonadota</taxon>
        <taxon>Betaproteobacteria</taxon>
        <taxon>Burkholderiales</taxon>
        <taxon>Alcaligenaceae</taxon>
        <taxon>Achromobacter</taxon>
    </lineage>
</organism>
<feature type="transmembrane region" description="Helical" evidence="1">
    <location>
        <begin position="78"/>
        <end position="101"/>
    </location>
</feature>
<name>A0A1R1JM62_ALCXX</name>
<dbReference type="PROSITE" id="PS50887">
    <property type="entry name" value="GGDEF"/>
    <property type="match status" value="1"/>
</dbReference>
<dbReference type="CDD" id="cd01949">
    <property type="entry name" value="GGDEF"/>
    <property type="match status" value="1"/>
</dbReference>
<accession>A0A1R1JM62</accession>
<dbReference type="InterPro" id="IPR029787">
    <property type="entry name" value="Nucleotide_cyclase"/>
</dbReference>
<feature type="transmembrane region" description="Helical" evidence="1">
    <location>
        <begin position="178"/>
        <end position="200"/>
    </location>
</feature>
<gene>
    <name evidence="5" type="ORF">BIZ92_14945</name>
</gene>
<dbReference type="SMART" id="SM00052">
    <property type="entry name" value="EAL"/>
    <property type="match status" value="1"/>
</dbReference>
<evidence type="ECO:0000259" key="3">
    <source>
        <dbReference type="PROSITE" id="PS50887"/>
    </source>
</evidence>
<dbReference type="Proteomes" id="UP000187251">
    <property type="component" value="Unassembled WGS sequence"/>
</dbReference>
<reference evidence="5 6" key="1">
    <citation type="submission" date="2016-09" db="EMBL/GenBank/DDBJ databases">
        <title>Phylogenomics of Achromobacter.</title>
        <authorList>
            <person name="Jeukens J."/>
            <person name="Freschi L."/>
            <person name="Vincent A.T."/>
            <person name="Emond-Rheault J.-G."/>
            <person name="Kukavica-Ibrulj I."/>
            <person name="Charette S.J."/>
            <person name="Levesque R.C."/>
        </authorList>
    </citation>
    <scope>NUCLEOTIDE SEQUENCE [LARGE SCALE GENOMIC DNA]</scope>
    <source>
        <strain evidence="5 6">AUS488</strain>
    </source>
</reference>
<dbReference type="SMART" id="SM00267">
    <property type="entry name" value="GGDEF"/>
    <property type="match status" value="1"/>
</dbReference>
<dbReference type="SUPFAM" id="SSF55073">
    <property type="entry name" value="Nucleotide cyclase"/>
    <property type="match status" value="1"/>
</dbReference>
<dbReference type="InterPro" id="IPR001633">
    <property type="entry name" value="EAL_dom"/>
</dbReference>
<feature type="transmembrane region" description="Helical" evidence="1">
    <location>
        <begin position="48"/>
        <end position="72"/>
    </location>
</feature>
<dbReference type="PROSITE" id="PS50924">
    <property type="entry name" value="MHYT"/>
    <property type="match status" value="1"/>
</dbReference>
<dbReference type="InterPro" id="IPR043128">
    <property type="entry name" value="Rev_trsase/Diguanyl_cyclase"/>
</dbReference>
<keyword evidence="1" id="KW-1133">Transmembrane helix</keyword>
<feature type="domain" description="EAL" evidence="2">
    <location>
        <begin position="543"/>
        <end position="792"/>
    </location>
</feature>
<feature type="domain" description="MHYT" evidence="4">
    <location>
        <begin position="12"/>
        <end position="199"/>
    </location>
</feature>
<sequence length="806" mass="87065">MLTVYDCIVLEHDLRLVVLAAIICMVASFAAVNLLHHVRRSRGGMRKVWLCVAGTATGFGIWATHFIAMLAYSPGIQSGYNIALTLVSLVAAIVLTILSFMVASTPSVKFGRWIGGALVGGGIAVMHYTGMAAFEVPGRIVWHPPLVAASIALGAAFGMVALPVGLRSRAYKSVVAGAMLLTLAICSHHFTAMAAAALVLDPTITVSPNAIPTYWLAILVTLACLTIFMLTAAGFALDVRERNHAKRETERLNNLANAAFEGLLVCDGDEIATVNASLATLIGRRSEALAGCSLAQILPDKAALRWLEERPCEALETLLQPCDGGAPIAVEVISRPVVYKQKPQKVVAVRDLRDRKKAEQDIYYLAHHDTLTGLANRNSFNQNLGHLVKAHSQGGQYHGLHLAVLCLDLDRFKEVNDLFGHGAGDDLLQLVADCATKTLRPGQLMARLGGDEFAIIAPGLSDPKQASRIAEDLFRAFQDENLRSPVSRALISTSIGIAVFPGDAADGASLMSCADTALYRAKAEGRGTYRFFEEAMGEQVRARREIEYQLRFAIERGELSVVYQPLALTDSREVVGFEALVRWRNNGRDIPPAVFIPIAEECGLIRRIGEWVLREACREAQSWPQPLGVSVNVSAVQLHSPGFVRTTQEILEETGLSPSRLELEITETALIRDPARAQVTLLQLKELGIQIAMDDFGTGYSSLSNLRKFPFDKIKIDKSFVHAVNADPQAATIVRAVLGLGRGLALPVLAEGVETEEELAFLRTESCQQAQGYLFGRPQPIAAFRHLLNAAGGPQRTAEPPGGAGA</sequence>
<evidence type="ECO:0000313" key="5">
    <source>
        <dbReference type="EMBL" id="OMG79294.1"/>
    </source>
</evidence>
<evidence type="ECO:0000259" key="2">
    <source>
        <dbReference type="PROSITE" id="PS50883"/>
    </source>
</evidence>
<dbReference type="RefSeq" id="WP_076415400.1">
    <property type="nucleotide sequence ID" value="NZ_AP028040.1"/>
</dbReference>
<proteinExistence type="predicted"/>
<dbReference type="Gene3D" id="3.20.20.450">
    <property type="entry name" value="EAL domain"/>
    <property type="match status" value="1"/>
</dbReference>
<dbReference type="InterPro" id="IPR005330">
    <property type="entry name" value="MHYT_dom"/>
</dbReference>
<dbReference type="InterPro" id="IPR000160">
    <property type="entry name" value="GGDEF_dom"/>
</dbReference>
<dbReference type="PANTHER" id="PTHR44757:SF2">
    <property type="entry name" value="BIOFILM ARCHITECTURE MAINTENANCE PROTEIN MBAA"/>
    <property type="match status" value="1"/>
</dbReference>
<dbReference type="PROSITE" id="PS50883">
    <property type="entry name" value="EAL"/>
    <property type="match status" value="1"/>
</dbReference>
<evidence type="ECO:0000313" key="6">
    <source>
        <dbReference type="Proteomes" id="UP000187251"/>
    </source>
</evidence>
<feature type="transmembrane region" description="Helical" evidence="1">
    <location>
        <begin position="113"/>
        <end position="134"/>
    </location>
</feature>
<feature type="domain" description="GGDEF" evidence="3">
    <location>
        <begin position="400"/>
        <end position="534"/>
    </location>
</feature>
<keyword evidence="1" id="KW-0812">Transmembrane</keyword>
<dbReference type="Gene3D" id="3.30.450.20">
    <property type="entry name" value="PAS domain"/>
    <property type="match status" value="1"/>
</dbReference>
<dbReference type="EMBL" id="MJMN01000046">
    <property type="protein sequence ID" value="OMG79294.1"/>
    <property type="molecule type" value="Genomic_DNA"/>
</dbReference>
<dbReference type="InterPro" id="IPR035919">
    <property type="entry name" value="EAL_sf"/>
</dbReference>
<feature type="transmembrane region" description="Helical" evidence="1">
    <location>
        <begin position="146"/>
        <end position="166"/>
    </location>
</feature>
<dbReference type="Pfam" id="PF00990">
    <property type="entry name" value="GGDEF"/>
    <property type="match status" value="1"/>
</dbReference>
<dbReference type="Pfam" id="PF03707">
    <property type="entry name" value="MHYT"/>
    <property type="match status" value="2"/>
</dbReference>
<dbReference type="Gene3D" id="3.30.70.270">
    <property type="match status" value="1"/>
</dbReference>